<dbReference type="Proteomes" id="UP001642540">
    <property type="component" value="Unassembled WGS sequence"/>
</dbReference>
<accession>A0ABP1RCG9</accession>
<comment type="caution">
    <text evidence="1">The sequence shown here is derived from an EMBL/GenBank/DDBJ whole genome shotgun (WGS) entry which is preliminary data.</text>
</comment>
<keyword evidence="2" id="KW-1185">Reference proteome</keyword>
<gene>
    <name evidence="1" type="ORF">ODALV1_LOCUS20626</name>
</gene>
<evidence type="ECO:0000313" key="2">
    <source>
        <dbReference type="Proteomes" id="UP001642540"/>
    </source>
</evidence>
<dbReference type="EMBL" id="CAXLJM020000068">
    <property type="protein sequence ID" value="CAL8124481.1"/>
    <property type="molecule type" value="Genomic_DNA"/>
</dbReference>
<sequence>MNLHVEINVVNFPLEEIEMCRPRQKDGSPEPAKWDEAKKSQVIEQRAQIHMIKIGPITEQFLSKKKLNPALDFLQGVNFTLTEDSDYLWTSGEDLKGLPIHCKYQLLAALLRMGYTDTYGETNRLPSSDDKPTAAPVTKYIYSLPCKY</sequence>
<proteinExistence type="predicted"/>
<reference evidence="1 2" key="1">
    <citation type="submission" date="2024-08" db="EMBL/GenBank/DDBJ databases">
        <authorList>
            <person name="Cucini C."/>
            <person name="Frati F."/>
        </authorList>
    </citation>
    <scope>NUCLEOTIDE SEQUENCE [LARGE SCALE GENOMIC DNA]</scope>
</reference>
<evidence type="ECO:0000313" key="1">
    <source>
        <dbReference type="EMBL" id="CAL8124481.1"/>
    </source>
</evidence>
<name>A0ABP1RCG9_9HEXA</name>
<protein>
    <submittedName>
        <fullName evidence="1">Uncharacterized protein</fullName>
    </submittedName>
</protein>
<organism evidence="1 2">
    <name type="scientific">Orchesella dallaii</name>
    <dbReference type="NCBI Taxonomy" id="48710"/>
    <lineage>
        <taxon>Eukaryota</taxon>
        <taxon>Metazoa</taxon>
        <taxon>Ecdysozoa</taxon>
        <taxon>Arthropoda</taxon>
        <taxon>Hexapoda</taxon>
        <taxon>Collembola</taxon>
        <taxon>Entomobryomorpha</taxon>
        <taxon>Entomobryoidea</taxon>
        <taxon>Orchesellidae</taxon>
        <taxon>Orchesellinae</taxon>
        <taxon>Orchesella</taxon>
    </lineage>
</organism>